<dbReference type="SUPFAM" id="SSF51055">
    <property type="entry name" value="Carbohydrate binding domain"/>
    <property type="match status" value="1"/>
</dbReference>
<dbReference type="Gene3D" id="2.10.10.20">
    <property type="entry name" value="Carbohydrate-binding module superfamily 5/12"/>
    <property type="match status" value="1"/>
</dbReference>
<organism evidence="5 6">
    <name type="scientific">Pendulispora brunnea</name>
    <dbReference type="NCBI Taxonomy" id="2905690"/>
    <lineage>
        <taxon>Bacteria</taxon>
        <taxon>Pseudomonadati</taxon>
        <taxon>Myxococcota</taxon>
        <taxon>Myxococcia</taxon>
        <taxon>Myxococcales</taxon>
        <taxon>Sorangiineae</taxon>
        <taxon>Pendulisporaceae</taxon>
        <taxon>Pendulispora</taxon>
    </lineage>
</organism>
<dbReference type="SUPFAM" id="SSF51445">
    <property type="entry name" value="(Trans)glycosidases"/>
    <property type="match status" value="1"/>
</dbReference>
<sequence>MTRLYSVLLGTTFVASMAFGCEQADRSEAGGEQEALTVDCTNAANWAAGVAYSVGKVVLYNGSAYQCIQAHTSQADWTPPATPALWNAATCSGGGGTDAGTDSGGGVDSGPPPPPPPPPPGGILFGPYKDISINMDWNTSAMRTAVTGSIIPLVGSNGLIPGKSNLRGITLAFATGECGSENWAGVTRSAFASANIAGLDSNGVSYVVSTGGAAGSFRCSSQSGMTNFINQYMSSHLVGIDYDIEGGLSQGDIDNLVAQTKFAESQFPNLRFSFTLATLAASDGSHGGLNSLGDMVVKSIKAAGLPRYTINLMVMDYGNTSPAVCVVQNGTCNMGQSAIQAVQNLQFTYGIPSSQIELTPMIGQNDTVSEVVSLADVDTISNYVKSQGLVGVHFWSLDRDTPCPGGSTSSTCSSTSNPSLAYTNRFLSDLGN</sequence>
<keyword evidence="6" id="KW-1185">Reference proteome</keyword>
<dbReference type="GO" id="GO:0016787">
    <property type="term" value="F:hydrolase activity"/>
    <property type="evidence" value="ECO:0007669"/>
    <property type="project" value="UniProtKB-KW"/>
</dbReference>
<evidence type="ECO:0000313" key="6">
    <source>
        <dbReference type="Proteomes" id="UP001379533"/>
    </source>
</evidence>
<dbReference type="InterPro" id="IPR052750">
    <property type="entry name" value="GH18_Chitinase"/>
</dbReference>
<dbReference type="EMBL" id="CP089982">
    <property type="protein sequence ID" value="WXA93253.1"/>
    <property type="molecule type" value="Genomic_DNA"/>
</dbReference>
<dbReference type="SMART" id="SM00495">
    <property type="entry name" value="ChtBD3"/>
    <property type="match status" value="1"/>
</dbReference>
<keyword evidence="3" id="KW-0732">Signal</keyword>
<dbReference type="Pfam" id="PF02839">
    <property type="entry name" value="CBM_5_12"/>
    <property type="match status" value="1"/>
</dbReference>
<dbReference type="Gene3D" id="3.20.20.80">
    <property type="entry name" value="Glycosidases"/>
    <property type="match status" value="1"/>
</dbReference>
<gene>
    <name evidence="5" type="ORF">LZC95_43225</name>
</gene>
<accession>A0ABZ2K3I3</accession>
<evidence type="ECO:0000256" key="3">
    <source>
        <dbReference type="SAM" id="SignalP"/>
    </source>
</evidence>
<feature type="region of interest" description="Disordered" evidence="2">
    <location>
        <begin position="89"/>
        <end position="122"/>
    </location>
</feature>
<dbReference type="InterPro" id="IPR003610">
    <property type="entry name" value="CBM5/12"/>
</dbReference>
<feature type="domain" description="Chitin-binding type-3" evidence="4">
    <location>
        <begin position="43"/>
        <end position="89"/>
    </location>
</feature>
<feature type="signal peptide" evidence="3">
    <location>
        <begin position="1"/>
        <end position="20"/>
    </location>
</feature>
<keyword evidence="1 5" id="KW-0378">Hydrolase</keyword>
<dbReference type="PANTHER" id="PTHR42976">
    <property type="entry name" value="BIFUNCTIONAL CHITINASE/LYSOZYME-RELATED"/>
    <property type="match status" value="1"/>
</dbReference>
<evidence type="ECO:0000313" key="5">
    <source>
        <dbReference type="EMBL" id="WXA93253.1"/>
    </source>
</evidence>
<feature type="compositionally biased region" description="Pro residues" evidence="2">
    <location>
        <begin position="110"/>
        <end position="121"/>
    </location>
</feature>
<dbReference type="RefSeq" id="WP_394843852.1">
    <property type="nucleotide sequence ID" value="NZ_CP089982.1"/>
</dbReference>
<feature type="compositionally biased region" description="Gly residues" evidence="2">
    <location>
        <begin position="92"/>
        <end position="108"/>
    </location>
</feature>
<dbReference type="PANTHER" id="PTHR42976:SF1">
    <property type="entry name" value="GH18 DOMAIN-CONTAINING PROTEIN-RELATED"/>
    <property type="match status" value="1"/>
</dbReference>
<dbReference type="InterPro" id="IPR036573">
    <property type="entry name" value="CBM_sf_5/12"/>
</dbReference>
<evidence type="ECO:0000256" key="1">
    <source>
        <dbReference type="ARBA" id="ARBA00022801"/>
    </source>
</evidence>
<evidence type="ECO:0000259" key="4">
    <source>
        <dbReference type="SMART" id="SM00495"/>
    </source>
</evidence>
<reference evidence="5 6" key="1">
    <citation type="submission" date="2021-12" db="EMBL/GenBank/DDBJ databases">
        <title>Discovery of the Pendulisporaceae a myxobacterial family with distinct sporulation behavior and unique specialized metabolism.</title>
        <authorList>
            <person name="Garcia R."/>
            <person name="Popoff A."/>
            <person name="Bader C.D."/>
            <person name="Loehr J."/>
            <person name="Walesch S."/>
            <person name="Walt C."/>
            <person name="Boldt J."/>
            <person name="Bunk B."/>
            <person name="Haeckl F.J.F.P.J."/>
            <person name="Gunesch A.P."/>
            <person name="Birkelbach J."/>
            <person name="Nuebel U."/>
            <person name="Pietschmann T."/>
            <person name="Bach T."/>
            <person name="Mueller R."/>
        </authorList>
    </citation>
    <scope>NUCLEOTIDE SEQUENCE [LARGE SCALE GENOMIC DNA]</scope>
    <source>
        <strain evidence="5 6">MSr12523</strain>
    </source>
</reference>
<dbReference type="PROSITE" id="PS51257">
    <property type="entry name" value="PROKAR_LIPOPROTEIN"/>
    <property type="match status" value="1"/>
</dbReference>
<dbReference type="InterPro" id="IPR017853">
    <property type="entry name" value="GH"/>
</dbReference>
<dbReference type="Proteomes" id="UP001379533">
    <property type="component" value="Chromosome"/>
</dbReference>
<feature type="chain" id="PRO_5045702950" evidence="3">
    <location>
        <begin position="21"/>
        <end position="432"/>
    </location>
</feature>
<evidence type="ECO:0000256" key="2">
    <source>
        <dbReference type="SAM" id="MobiDB-lite"/>
    </source>
</evidence>
<name>A0ABZ2K3I3_9BACT</name>
<protein>
    <submittedName>
        <fullName evidence="5">Glycosyl hydrolase</fullName>
    </submittedName>
</protein>
<dbReference type="CDD" id="cd12214">
    <property type="entry name" value="ChiA1_BD"/>
    <property type="match status" value="1"/>
</dbReference>
<proteinExistence type="predicted"/>